<keyword evidence="4" id="KW-1185">Reference proteome</keyword>
<dbReference type="AlphaFoldDB" id="A0A084B0D6"/>
<organism evidence="3 4">
    <name type="scientific">Stachybotrys chartarum (strain CBS 109288 / IBT 7711)</name>
    <name type="common">Toxic black mold</name>
    <name type="synonym">Stilbospora chartarum</name>
    <dbReference type="NCBI Taxonomy" id="1280523"/>
    <lineage>
        <taxon>Eukaryota</taxon>
        <taxon>Fungi</taxon>
        <taxon>Dikarya</taxon>
        <taxon>Ascomycota</taxon>
        <taxon>Pezizomycotina</taxon>
        <taxon>Sordariomycetes</taxon>
        <taxon>Hypocreomycetidae</taxon>
        <taxon>Hypocreales</taxon>
        <taxon>Stachybotryaceae</taxon>
        <taxon>Stachybotrys</taxon>
    </lineage>
</organism>
<accession>A0A084B0D6</accession>
<dbReference type="Pfam" id="PF00106">
    <property type="entry name" value="adh_short"/>
    <property type="match status" value="1"/>
</dbReference>
<dbReference type="GO" id="GO:0005741">
    <property type="term" value="C:mitochondrial outer membrane"/>
    <property type="evidence" value="ECO:0007669"/>
    <property type="project" value="TreeGrafter"/>
</dbReference>
<evidence type="ECO:0000313" key="4">
    <source>
        <dbReference type="Proteomes" id="UP000028045"/>
    </source>
</evidence>
<reference evidence="3 4" key="1">
    <citation type="journal article" date="2014" name="BMC Genomics">
        <title>Comparative genome sequencing reveals chemotype-specific gene clusters in the toxigenic black mold Stachybotrys.</title>
        <authorList>
            <person name="Semeiks J."/>
            <person name="Borek D."/>
            <person name="Otwinowski Z."/>
            <person name="Grishin N.V."/>
        </authorList>
    </citation>
    <scope>NUCLEOTIDE SEQUENCE [LARGE SCALE GENOMIC DNA]</scope>
    <source>
        <strain evidence="4">CBS 109288 / IBT 7711</strain>
    </source>
</reference>
<dbReference type="PRINTS" id="PR00081">
    <property type="entry name" value="GDHRDH"/>
</dbReference>
<gene>
    <name evidence="3" type="ORF">S7711_00841</name>
</gene>
<evidence type="ECO:0000313" key="3">
    <source>
        <dbReference type="EMBL" id="KEY71015.1"/>
    </source>
</evidence>
<dbReference type="Proteomes" id="UP000028045">
    <property type="component" value="Unassembled WGS sequence"/>
</dbReference>
<dbReference type="EC" id="1.1.1.270" evidence="2"/>
<dbReference type="PANTHER" id="PTHR43647:SF4">
    <property type="entry name" value="KETOREDUCTASE (KR) DOMAIN-CONTAINING PROTEIN"/>
    <property type="match status" value="1"/>
</dbReference>
<dbReference type="EMBL" id="KL648363">
    <property type="protein sequence ID" value="KEY71015.1"/>
    <property type="molecule type" value="Genomic_DNA"/>
</dbReference>
<dbReference type="GO" id="GO:0000253">
    <property type="term" value="F:3-beta-hydroxysteroid 3-dehydrogenase (NADP+) activity"/>
    <property type="evidence" value="ECO:0007669"/>
    <property type="project" value="UniProtKB-EC"/>
</dbReference>
<dbReference type="InterPro" id="IPR036291">
    <property type="entry name" value="NAD(P)-bd_dom_sf"/>
</dbReference>
<evidence type="ECO:0000256" key="1">
    <source>
        <dbReference type="ARBA" id="ARBA00023589"/>
    </source>
</evidence>
<protein>
    <recommendedName>
        <fullName evidence="2">3beta-hydroxysteroid 3-dehydrogenase</fullName>
        <ecNumber evidence="2">1.1.1.270</ecNumber>
    </recommendedName>
</protein>
<dbReference type="GO" id="GO:0005789">
    <property type="term" value="C:endoplasmic reticulum membrane"/>
    <property type="evidence" value="ECO:0007669"/>
    <property type="project" value="TreeGrafter"/>
</dbReference>
<proteinExistence type="predicted"/>
<dbReference type="HOGENOM" id="CLU_010194_44_3_1"/>
<sequence>MTASKGSILLTGANGGLGSATVTKILKSQELESNYVGLYTVRKAASATQLKSTLANSNIHRHEILELDLGSLASVRKLAGNVNARVAKGELPRIRALILNAGYQEHTTLTMSEDGFEMSWQVNYLANKLLALLLLESMDPDNGRILLVGSWSHDVDDIRNTSGGNVPYQDPRWQDLFPEPETLAKGRWSTPQDDPHWYAGYRRYGASKLCEVMFTHELGHRIARDPKLCNISVIGLDPGGMASDLGRRGSSYFRFMMKYVIPVVAPLLVWMKPNGELRTTAKSASDIIRACFDIDTPKGKPLYLNGSEEWTAAKETRDQAKMKALWKYGISAAAIKEGDTNLADWR</sequence>
<comment type="pathway">
    <text evidence="1">Steroid biosynthesis; zymosterol biosynthesis; zymosterol from lanosterol: step 5/6.</text>
</comment>
<dbReference type="SUPFAM" id="SSF51735">
    <property type="entry name" value="NAD(P)-binding Rossmann-fold domains"/>
    <property type="match status" value="1"/>
</dbReference>
<evidence type="ECO:0000256" key="2">
    <source>
        <dbReference type="ARBA" id="ARBA00023621"/>
    </source>
</evidence>
<dbReference type="Gene3D" id="3.40.50.720">
    <property type="entry name" value="NAD(P)-binding Rossmann-like Domain"/>
    <property type="match status" value="1"/>
</dbReference>
<name>A0A084B0D6_STACB</name>
<dbReference type="GO" id="GO:0005811">
    <property type="term" value="C:lipid droplet"/>
    <property type="evidence" value="ECO:0007669"/>
    <property type="project" value="TreeGrafter"/>
</dbReference>
<dbReference type="InterPro" id="IPR002347">
    <property type="entry name" value="SDR_fam"/>
</dbReference>
<dbReference type="OrthoDB" id="191139at2759"/>
<dbReference type="PANTHER" id="PTHR43647">
    <property type="entry name" value="DEHYDROGENASE"/>
    <property type="match status" value="1"/>
</dbReference>
<dbReference type="InterPro" id="IPR051593">
    <property type="entry name" value="Ergosterol_Biosynth_ERG27"/>
</dbReference>